<dbReference type="InterPro" id="IPR011105">
    <property type="entry name" value="Cell_wall_hydrolase_SleB"/>
</dbReference>
<reference evidence="4 5" key="1">
    <citation type="submission" date="2020-08" db="EMBL/GenBank/DDBJ databases">
        <title>Genomic Encyclopedia of Type Strains, Phase IV (KMG-IV): sequencing the most valuable type-strain genomes for metagenomic binning, comparative biology and taxonomic classification.</title>
        <authorList>
            <person name="Goeker M."/>
        </authorList>
    </citation>
    <scope>NUCLEOTIDE SEQUENCE [LARGE SCALE GENOMIC DNA]</scope>
    <source>
        <strain evidence="4 5">DSM 102238</strain>
    </source>
</reference>
<gene>
    <name evidence="4" type="ORF">GGR04_001868</name>
</gene>
<evidence type="ECO:0000313" key="5">
    <source>
        <dbReference type="Proteomes" id="UP000542776"/>
    </source>
</evidence>
<dbReference type="GO" id="GO:0016787">
    <property type="term" value="F:hydrolase activity"/>
    <property type="evidence" value="ECO:0007669"/>
    <property type="project" value="InterPro"/>
</dbReference>
<keyword evidence="5" id="KW-1185">Reference proteome</keyword>
<dbReference type="RefSeq" id="WP_376769848.1">
    <property type="nucleotide sequence ID" value="NZ_JACIEK010000003.1"/>
</dbReference>
<dbReference type="EMBL" id="JACIEK010000003">
    <property type="protein sequence ID" value="MBB3998030.1"/>
    <property type="molecule type" value="Genomic_DNA"/>
</dbReference>
<evidence type="ECO:0000259" key="3">
    <source>
        <dbReference type="Pfam" id="PF07486"/>
    </source>
</evidence>
<evidence type="ECO:0000256" key="2">
    <source>
        <dbReference type="SAM" id="SignalP"/>
    </source>
</evidence>
<sequence>MISCRAILSLVALSTLLLAGGCARVKVMSSEECLARAMYFESNRSSPEGMMAVGTVVMNRVESGKYPKSVCGVVGQKNQFAPGVLSKPLGKGRDLAVESARKVLRGQRHPRVQKAMFFHTAGYSYPYSNMQYLTIQGGNAFYEKRKNATVTQTMVAEREKAEREGRLPFSPPERAVAVAAASESRAIRPVVAGATQPRVVRQSTPIEPAFDASRIAANAPRSGGLEETSIEDLISQNGG</sequence>
<feature type="domain" description="Cell wall hydrolase SleB" evidence="3">
    <location>
        <begin position="46"/>
        <end position="142"/>
    </location>
</feature>
<feature type="signal peptide" evidence="2">
    <location>
        <begin position="1"/>
        <end position="19"/>
    </location>
</feature>
<organism evidence="4 5">
    <name type="scientific">Aureimonas pseudogalii</name>
    <dbReference type="NCBI Taxonomy" id="1744844"/>
    <lineage>
        <taxon>Bacteria</taxon>
        <taxon>Pseudomonadati</taxon>
        <taxon>Pseudomonadota</taxon>
        <taxon>Alphaproteobacteria</taxon>
        <taxon>Hyphomicrobiales</taxon>
        <taxon>Aurantimonadaceae</taxon>
        <taxon>Aureimonas</taxon>
    </lineage>
</organism>
<name>A0A7W6H3S6_9HYPH</name>
<feature type="region of interest" description="Disordered" evidence="1">
    <location>
        <begin position="194"/>
        <end position="239"/>
    </location>
</feature>
<evidence type="ECO:0000313" key="4">
    <source>
        <dbReference type="EMBL" id="MBB3998030.1"/>
    </source>
</evidence>
<keyword evidence="2" id="KW-0732">Signal</keyword>
<dbReference type="Gene3D" id="1.10.10.2520">
    <property type="entry name" value="Cell wall hydrolase SleB, domain 1"/>
    <property type="match status" value="1"/>
</dbReference>
<comment type="caution">
    <text evidence="4">The sequence shown here is derived from an EMBL/GenBank/DDBJ whole genome shotgun (WGS) entry which is preliminary data.</text>
</comment>
<dbReference type="Proteomes" id="UP000542776">
    <property type="component" value="Unassembled WGS sequence"/>
</dbReference>
<accession>A0A7W6H3S6</accession>
<feature type="chain" id="PRO_5031534381" description="Cell wall hydrolase SleB domain-containing protein" evidence="2">
    <location>
        <begin position="20"/>
        <end position="239"/>
    </location>
</feature>
<proteinExistence type="predicted"/>
<evidence type="ECO:0000256" key="1">
    <source>
        <dbReference type="SAM" id="MobiDB-lite"/>
    </source>
</evidence>
<dbReference type="Pfam" id="PF07486">
    <property type="entry name" value="Hydrolase_2"/>
    <property type="match status" value="1"/>
</dbReference>
<dbReference type="InterPro" id="IPR042047">
    <property type="entry name" value="SleB_dom1"/>
</dbReference>
<dbReference type="PROSITE" id="PS51257">
    <property type="entry name" value="PROKAR_LIPOPROTEIN"/>
    <property type="match status" value="1"/>
</dbReference>
<dbReference type="AlphaFoldDB" id="A0A7W6H3S6"/>
<protein>
    <recommendedName>
        <fullName evidence="3">Cell wall hydrolase SleB domain-containing protein</fullName>
    </recommendedName>
</protein>